<dbReference type="OrthoDB" id="3238350at2759"/>
<organism evidence="2 3">
    <name type="scientific">Tulasnella calospora MUT 4182</name>
    <dbReference type="NCBI Taxonomy" id="1051891"/>
    <lineage>
        <taxon>Eukaryota</taxon>
        <taxon>Fungi</taxon>
        <taxon>Dikarya</taxon>
        <taxon>Basidiomycota</taxon>
        <taxon>Agaricomycotina</taxon>
        <taxon>Agaricomycetes</taxon>
        <taxon>Cantharellales</taxon>
        <taxon>Tulasnellaceae</taxon>
        <taxon>Tulasnella</taxon>
    </lineage>
</organism>
<dbReference type="EMBL" id="KN823136">
    <property type="protein sequence ID" value="KIO21504.1"/>
    <property type="molecule type" value="Genomic_DNA"/>
</dbReference>
<dbReference type="HOGENOM" id="CLU_500776_0_0_1"/>
<gene>
    <name evidence="2" type="ORF">M407DRAFT_28896</name>
</gene>
<dbReference type="Proteomes" id="UP000054248">
    <property type="component" value="Unassembled WGS sequence"/>
</dbReference>
<feature type="region of interest" description="Disordered" evidence="1">
    <location>
        <begin position="508"/>
        <end position="544"/>
    </location>
</feature>
<dbReference type="AlphaFoldDB" id="A0A0C3QB51"/>
<proteinExistence type="predicted"/>
<reference evidence="2 3" key="1">
    <citation type="submission" date="2014-04" db="EMBL/GenBank/DDBJ databases">
        <authorList>
            <consortium name="DOE Joint Genome Institute"/>
            <person name="Kuo A."/>
            <person name="Girlanda M."/>
            <person name="Perotto S."/>
            <person name="Kohler A."/>
            <person name="Nagy L.G."/>
            <person name="Floudas D."/>
            <person name="Copeland A."/>
            <person name="Barry K.W."/>
            <person name="Cichocki N."/>
            <person name="Veneault-Fourrey C."/>
            <person name="LaButti K."/>
            <person name="Lindquist E.A."/>
            <person name="Lipzen A."/>
            <person name="Lundell T."/>
            <person name="Morin E."/>
            <person name="Murat C."/>
            <person name="Sun H."/>
            <person name="Tunlid A."/>
            <person name="Henrissat B."/>
            <person name="Grigoriev I.V."/>
            <person name="Hibbett D.S."/>
            <person name="Martin F."/>
            <person name="Nordberg H.P."/>
            <person name="Cantor M.N."/>
            <person name="Hua S.X."/>
        </authorList>
    </citation>
    <scope>NUCLEOTIDE SEQUENCE [LARGE SCALE GENOMIC DNA]</scope>
    <source>
        <strain evidence="2 3">MUT 4182</strain>
    </source>
</reference>
<keyword evidence="3" id="KW-1185">Reference proteome</keyword>
<sequence>MSPPFDWTQGLKSIYSFSRSSFLDLPQEIILMILLHAAVEKGEISCHERTRVQLICKTLSDFVNHVPYFWNHLSVWEPKVLWQKHLDKSGQLELAVTCDCSPNWELYASFLSTILPHAHRIRSFTCRVNQKSGEVAVEVTTHAAPILRDLRLFSANELTLIDLGPIPFHDMPRLETMDIEALDLNETMWYEATDLRVVKLKNVDWVEEVWRFLDFLEENDQLESFHYHMTENVFSPDDLLGPPTLPDSYDTIALPNLTHVTLYSIPASHLLVILQHVSFPPHSHISATIPDCFPPDSEQTPPEQPAVDFLVPVLNRLVALRPPSSLAMLFNSEEAYVTAAEQRWNLGFFNEPLNYEPREEAYRTLLQLIPPEIRALIYSVNAVDIWTDEAKFLVEALSDDVTPLITIECRLDDEWLAALWEDESRGWDGFRLPRLHSIAFNVCKRSTAANIRALRDLLQARSAAVQGAMHGLDTRIIVPMQYDEGEIQAALEDPSLLNLGPRIERVEMNEAESNGAFEEDEEELNTDDEENVETDDLDDGGPIL</sequence>
<reference evidence="3" key="2">
    <citation type="submission" date="2015-01" db="EMBL/GenBank/DDBJ databases">
        <title>Evolutionary Origins and Diversification of the Mycorrhizal Mutualists.</title>
        <authorList>
            <consortium name="DOE Joint Genome Institute"/>
            <consortium name="Mycorrhizal Genomics Consortium"/>
            <person name="Kohler A."/>
            <person name="Kuo A."/>
            <person name="Nagy L.G."/>
            <person name="Floudas D."/>
            <person name="Copeland A."/>
            <person name="Barry K.W."/>
            <person name="Cichocki N."/>
            <person name="Veneault-Fourrey C."/>
            <person name="LaButti K."/>
            <person name="Lindquist E.A."/>
            <person name="Lipzen A."/>
            <person name="Lundell T."/>
            <person name="Morin E."/>
            <person name="Murat C."/>
            <person name="Riley R."/>
            <person name="Ohm R."/>
            <person name="Sun H."/>
            <person name="Tunlid A."/>
            <person name="Henrissat B."/>
            <person name="Grigoriev I.V."/>
            <person name="Hibbett D.S."/>
            <person name="Martin F."/>
        </authorList>
    </citation>
    <scope>NUCLEOTIDE SEQUENCE [LARGE SCALE GENOMIC DNA]</scope>
    <source>
        <strain evidence="3">MUT 4182</strain>
    </source>
</reference>
<protein>
    <recommendedName>
        <fullName evidence="4">F-box domain-containing protein</fullName>
    </recommendedName>
</protein>
<evidence type="ECO:0000256" key="1">
    <source>
        <dbReference type="SAM" id="MobiDB-lite"/>
    </source>
</evidence>
<evidence type="ECO:0000313" key="3">
    <source>
        <dbReference type="Proteomes" id="UP000054248"/>
    </source>
</evidence>
<feature type="compositionally biased region" description="Acidic residues" evidence="1">
    <location>
        <begin position="517"/>
        <end position="544"/>
    </location>
</feature>
<evidence type="ECO:0008006" key="4">
    <source>
        <dbReference type="Google" id="ProtNLM"/>
    </source>
</evidence>
<evidence type="ECO:0000313" key="2">
    <source>
        <dbReference type="EMBL" id="KIO21504.1"/>
    </source>
</evidence>
<accession>A0A0C3QB51</accession>
<name>A0A0C3QB51_9AGAM</name>